<dbReference type="PANTHER" id="PTHR27009">
    <property type="entry name" value="RUST RESISTANCE KINASE LR10-RELATED"/>
    <property type="match status" value="1"/>
</dbReference>
<evidence type="ECO:0000259" key="8">
    <source>
        <dbReference type="Pfam" id="PF07714"/>
    </source>
</evidence>
<dbReference type="InterPro" id="IPR001245">
    <property type="entry name" value="Ser-Thr/Tyr_kinase_cat_dom"/>
</dbReference>
<name>A0AAD5ZV57_9POAL</name>
<evidence type="ECO:0000256" key="1">
    <source>
        <dbReference type="ARBA" id="ARBA00004479"/>
    </source>
</evidence>
<dbReference type="GO" id="GO:0016020">
    <property type="term" value="C:membrane"/>
    <property type="evidence" value="ECO:0007669"/>
    <property type="project" value="UniProtKB-SubCell"/>
</dbReference>
<evidence type="ECO:0000256" key="6">
    <source>
        <dbReference type="ARBA" id="ARBA00023136"/>
    </source>
</evidence>
<evidence type="ECO:0000256" key="4">
    <source>
        <dbReference type="ARBA" id="ARBA00022729"/>
    </source>
</evidence>
<evidence type="ECO:0000313" key="9">
    <source>
        <dbReference type="EMBL" id="KAJ3704627.1"/>
    </source>
</evidence>
<evidence type="ECO:0000256" key="2">
    <source>
        <dbReference type="ARBA" id="ARBA00022527"/>
    </source>
</evidence>
<keyword evidence="2" id="KW-0808">Transferase</keyword>
<evidence type="ECO:0000256" key="5">
    <source>
        <dbReference type="ARBA" id="ARBA00022989"/>
    </source>
</evidence>
<keyword evidence="2" id="KW-0723">Serine/threonine-protein kinase</keyword>
<dbReference type="SUPFAM" id="SSF56112">
    <property type="entry name" value="Protein kinase-like (PK-like)"/>
    <property type="match status" value="1"/>
</dbReference>
<organism evidence="9 10">
    <name type="scientific">Rhynchospora tenuis</name>
    <dbReference type="NCBI Taxonomy" id="198213"/>
    <lineage>
        <taxon>Eukaryota</taxon>
        <taxon>Viridiplantae</taxon>
        <taxon>Streptophyta</taxon>
        <taxon>Embryophyta</taxon>
        <taxon>Tracheophyta</taxon>
        <taxon>Spermatophyta</taxon>
        <taxon>Magnoliopsida</taxon>
        <taxon>Liliopsida</taxon>
        <taxon>Poales</taxon>
        <taxon>Cyperaceae</taxon>
        <taxon>Cyperoideae</taxon>
        <taxon>Rhynchosporeae</taxon>
        <taxon>Rhynchospora</taxon>
    </lineage>
</organism>
<sequence>MPLPVTHKCDVYSFGMLLFEIIGRRRNFDLELQSKEWYPRWVWQKFEIGEMDVVLAIANIEEKYTEKAERMCKVALWCVQYRPDERPTMSSVVRMLEGEQEIEDPADPFQYMVAHNLESITTSSTGTTADYSSSAARASSSL</sequence>
<keyword evidence="4" id="KW-0732">Signal</keyword>
<evidence type="ECO:0000256" key="7">
    <source>
        <dbReference type="ARBA" id="ARBA00023180"/>
    </source>
</evidence>
<evidence type="ECO:0000256" key="3">
    <source>
        <dbReference type="ARBA" id="ARBA00022692"/>
    </source>
</evidence>
<dbReference type="InterPro" id="IPR045874">
    <property type="entry name" value="LRK10/LRL21-25-like"/>
</dbReference>
<dbReference type="GO" id="GO:0004674">
    <property type="term" value="F:protein serine/threonine kinase activity"/>
    <property type="evidence" value="ECO:0007669"/>
    <property type="project" value="UniProtKB-KW"/>
</dbReference>
<comment type="caution">
    <text evidence="9">The sequence shown here is derived from an EMBL/GenBank/DDBJ whole genome shotgun (WGS) entry which is preliminary data.</text>
</comment>
<dbReference type="AlphaFoldDB" id="A0AAD5ZV57"/>
<keyword evidence="7" id="KW-0325">Glycoprotein</keyword>
<keyword evidence="6" id="KW-0472">Membrane</keyword>
<keyword evidence="5" id="KW-1133">Transmembrane helix</keyword>
<keyword evidence="3" id="KW-0812">Transmembrane</keyword>
<comment type="subcellular location">
    <subcellularLocation>
        <location evidence="1">Membrane</location>
        <topology evidence="1">Single-pass type I membrane protein</topology>
    </subcellularLocation>
</comment>
<dbReference type="Proteomes" id="UP001210211">
    <property type="component" value="Unassembled WGS sequence"/>
</dbReference>
<dbReference type="Gene3D" id="1.10.510.10">
    <property type="entry name" value="Transferase(Phosphotransferase) domain 1"/>
    <property type="match status" value="1"/>
</dbReference>
<reference evidence="9 10" key="1">
    <citation type="journal article" date="2022" name="Cell">
        <title>Repeat-based holocentromeres influence genome architecture and karyotype evolution.</title>
        <authorList>
            <person name="Hofstatter P.G."/>
            <person name="Thangavel G."/>
            <person name="Lux T."/>
            <person name="Neumann P."/>
            <person name="Vondrak T."/>
            <person name="Novak P."/>
            <person name="Zhang M."/>
            <person name="Costa L."/>
            <person name="Castellani M."/>
            <person name="Scott A."/>
            <person name="Toegelov H."/>
            <person name="Fuchs J."/>
            <person name="Mata-Sucre Y."/>
            <person name="Dias Y."/>
            <person name="Vanzela A.L.L."/>
            <person name="Huettel B."/>
            <person name="Almeida C.C.S."/>
            <person name="Simkova H."/>
            <person name="Souza G."/>
            <person name="Pedrosa-Harand A."/>
            <person name="Macas J."/>
            <person name="Mayer K.F.X."/>
            <person name="Houben A."/>
            <person name="Marques A."/>
        </authorList>
    </citation>
    <scope>NUCLEOTIDE SEQUENCE [LARGE SCALE GENOMIC DNA]</scope>
    <source>
        <strain evidence="9">RhyTen1mFocal</strain>
    </source>
</reference>
<proteinExistence type="predicted"/>
<dbReference type="EMBL" id="JAMRDG010000001">
    <property type="protein sequence ID" value="KAJ3704627.1"/>
    <property type="molecule type" value="Genomic_DNA"/>
</dbReference>
<feature type="domain" description="Serine-threonine/tyrosine-protein kinase catalytic" evidence="8">
    <location>
        <begin position="5"/>
        <end position="96"/>
    </location>
</feature>
<evidence type="ECO:0000313" key="10">
    <source>
        <dbReference type="Proteomes" id="UP001210211"/>
    </source>
</evidence>
<keyword evidence="2" id="KW-0418">Kinase</keyword>
<accession>A0AAD5ZV57</accession>
<gene>
    <name evidence="9" type="ORF">LUZ61_008332</name>
</gene>
<keyword evidence="10" id="KW-1185">Reference proteome</keyword>
<protein>
    <recommendedName>
        <fullName evidence="8">Serine-threonine/tyrosine-protein kinase catalytic domain-containing protein</fullName>
    </recommendedName>
</protein>
<dbReference type="InterPro" id="IPR011009">
    <property type="entry name" value="Kinase-like_dom_sf"/>
</dbReference>
<dbReference type="Pfam" id="PF07714">
    <property type="entry name" value="PK_Tyr_Ser-Thr"/>
    <property type="match status" value="1"/>
</dbReference>